<dbReference type="RefSeq" id="WP_309532794.1">
    <property type="nucleotide sequence ID" value="NZ_CP133721.1"/>
</dbReference>
<proteinExistence type="predicted"/>
<feature type="transmembrane region" description="Helical" evidence="1">
    <location>
        <begin position="114"/>
        <end position="133"/>
    </location>
</feature>
<protein>
    <submittedName>
        <fullName evidence="3">EamA family transporter</fullName>
    </submittedName>
</protein>
<organism evidence="3 4">
    <name type="scientific">Flavobacterium nakdongensis</name>
    <dbReference type="NCBI Taxonomy" id="3073563"/>
    <lineage>
        <taxon>Bacteria</taxon>
        <taxon>Pseudomonadati</taxon>
        <taxon>Bacteroidota</taxon>
        <taxon>Flavobacteriia</taxon>
        <taxon>Flavobacteriales</taxon>
        <taxon>Flavobacteriaceae</taxon>
        <taxon>Flavobacterium</taxon>
    </lineage>
</organism>
<dbReference type="EMBL" id="CP133721">
    <property type="protein sequence ID" value="WMW78490.1"/>
    <property type="molecule type" value="Genomic_DNA"/>
</dbReference>
<reference evidence="3" key="1">
    <citation type="submission" date="2023-09" db="EMBL/GenBank/DDBJ databases">
        <title>Flavobacterium sp. 20NA77.7 isolated from freshwater.</title>
        <authorList>
            <person name="Le V."/>
            <person name="Ko S.-R."/>
            <person name="Ahn C.-Y."/>
            <person name="Oh H.-M."/>
        </authorList>
    </citation>
    <scope>NUCLEOTIDE SEQUENCE</scope>
    <source>
        <strain evidence="3">20NA77.7</strain>
    </source>
</reference>
<feature type="domain" description="EamA" evidence="2">
    <location>
        <begin position="147"/>
        <end position="282"/>
    </location>
</feature>
<dbReference type="InterPro" id="IPR000620">
    <property type="entry name" value="EamA_dom"/>
</dbReference>
<dbReference type="Gene3D" id="1.10.3730.20">
    <property type="match status" value="1"/>
</dbReference>
<keyword evidence="4" id="KW-1185">Reference proteome</keyword>
<evidence type="ECO:0000313" key="4">
    <source>
        <dbReference type="Proteomes" id="UP001180481"/>
    </source>
</evidence>
<feature type="transmembrane region" description="Helical" evidence="1">
    <location>
        <begin position="266"/>
        <end position="286"/>
    </location>
</feature>
<keyword evidence="1" id="KW-0472">Membrane</keyword>
<dbReference type="Pfam" id="PF00892">
    <property type="entry name" value="EamA"/>
    <property type="match status" value="2"/>
</dbReference>
<feature type="transmembrane region" description="Helical" evidence="1">
    <location>
        <begin position="6"/>
        <end position="21"/>
    </location>
</feature>
<keyword evidence="1" id="KW-0812">Transmembrane</keyword>
<evidence type="ECO:0000259" key="2">
    <source>
        <dbReference type="Pfam" id="PF00892"/>
    </source>
</evidence>
<feature type="transmembrane region" description="Helical" evidence="1">
    <location>
        <begin position="28"/>
        <end position="47"/>
    </location>
</feature>
<feature type="transmembrane region" description="Helical" evidence="1">
    <location>
        <begin position="145"/>
        <end position="164"/>
    </location>
</feature>
<dbReference type="Proteomes" id="UP001180481">
    <property type="component" value="Chromosome"/>
</dbReference>
<feature type="domain" description="EamA" evidence="2">
    <location>
        <begin position="2"/>
        <end position="131"/>
    </location>
</feature>
<feature type="transmembrane region" description="Helical" evidence="1">
    <location>
        <begin position="207"/>
        <end position="226"/>
    </location>
</feature>
<keyword evidence="1" id="KW-1133">Transmembrane helix</keyword>
<gene>
    <name evidence="3" type="ORF">RF683_03310</name>
</gene>
<feature type="transmembrane region" description="Helical" evidence="1">
    <location>
        <begin position="176"/>
        <end position="195"/>
    </location>
</feature>
<dbReference type="SUPFAM" id="SSF103481">
    <property type="entry name" value="Multidrug resistance efflux transporter EmrE"/>
    <property type="match status" value="2"/>
</dbReference>
<evidence type="ECO:0000313" key="3">
    <source>
        <dbReference type="EMBL" id="WMW78490.1"/>
    </source>
</evidence>
<sequence>MVYVILSIFCSVTVGILLKLAKKMGYSFYQIININYFVAWVMTILLYEPKLKNGLSFSTTSIVLSLCLLLPIVFIFQAKAITYSGIVKTDIAQRMSLFLPLFFSFFILKETFNNYKWIGVILAFMAIFLSFYRKKNTENETNKKWYFLLLVLLGFGSIDILFKQVASLKELQFTEILFLVFPGAFLISFFISGYYLIKQKETFNKQVISWGIGVGLLNFGNISLYIKAHQALSTSPSTVFASMNMGVIILGSLVGILIFKEKMNRWNYLGIVLSLLAIGLITYSLVEK</sequence>
<accession>A0ABY9RDU8</accession>
<name>A0ABY9RDU8_9FLAO</name>
<dbReference type="InterPro" id="IPR037185">
    <property type="entry name" value="EmrE-like"/>
</dbReference>
<feature type="transmembrane region" description="Helical" evidence="1">
    <location>
        <begin position="59"/>
        <end position="79"/>
    </location>
</feature>
<evidence type="ECO:0000256" key="1">
    <source>
        <dbReference type="SAM" id="Phobius"/>
    </source>
</evidence>
<feature type="transmembrane region" description="Helical" evidence="1">
    <location>
        <begin position="238"/>
        <end position="259"/>
    </location>
</feature>